<proteinExistence type="predicted"/>
<dbReference type="SUPFAM" id="SSF47413">
    <property type="entry name" value="lambda repressor-like DNA-binding domains"/>
    <property type="match status" value="1"/>
</dbReference>
<dbReference type="InterPro" id="IPR001387">
    <property type="entry name" value="Cro/C1-type_HTH"/>
</dbReference>
<feature type="region of interest" description="Disordered" evidence="1">
    <location>
        <begin position="298"/>
        <end position="320"/>
    </location>
</feature>
<dbReference type="GO" id="GO:0003677">
    <property type="term" value="F:DNA binding"/>
    <property type="evidence" value="ECO:0007669"/>
    <property type="project" value="InterPro"/>
</dbReference>
<dbReference type="CDD" id="cd00093">
    <property type="entry name" value="HTH_XRE"/>
    <property type="match status" value="1"/>
</dbReference>
<protein>
    <recommendedName>
        <fullName evidence="2">DUF5753 domain-containing protein</fullName>
    </recommendedName>
</protein>
<dbReference type="Pfam" id="PF13560">
    <property type="entry name" value="HTH_31"/>
    <property type="match status" value="1"/>
</dbReference>
<dbReference type="Gene3D" id="1.10.260.40">
    <property type="entry name" value="lambda repressor-like DNA-binding domains"/>
    <property type="match status" value="1"/>
</dbReference>
<feature type="domain" description="DUF5753" evidence="2">
    <location>
        <begin position="108"/>
        <end position="287"/>
    </location>
</feature>
<sequence length="320" mass="35337">MAAKLIDGKASLEVRALSRRVLGWRRKQNWTLEDLKEIVGFSTAKLSQLSSAVIRCSPMDVVKIASACGVPDDEVELCVQASHRLGDPQTWDYVTRGAWPRLTWTYWDVATEASELVIVAADAIPELVRTAAHHAAMLQAGATAHELDFRLREEILSRLAIGPRDGAQRSSAGPLLVRLIVSESALTSNVGGARVVADQLLHLDELQESLPGLAIEVVDGGAGPYFGMGKSFTMMRFVERRFDDVVHVRTIHGDSWLESERERQPYEHALESLEAVLRPREETSAWLCQAAMQLQDPLHNKRSKRSEGCRSAISHSGARA</sequence>
<evidence type="ECO:0000313" key="4">
    <source>
        <dbReference type="Proteomes" id="UP000033393"/>
    </source>
</evidence>
<dbReference type="InterPro" id="IPR043917">
    <property type="entry name" value="DUF5753"/>
</dbReference>
<dbReference type="Proteomes" id="UP000033393">
    <property type="component" value="Unassembled WGS sequence"/>
</dbReference>
<dbReference type="InterPro" id="IPR010982">
    <property type="entry name" value="Lambda_DNA-bd_dom_sf"/>
</dbReference>
<accession>A0A0F0GM88</accession>
<dbReference type="PATRIC" id="fig|68170.10.peg.8301"/>
<dbReference type="Pfam" id="PF19054">
    <property type="entry name" value="DUF5753"/>
    <property type="match status" value="1"/>
</dbReference>
<evidence type="ECO:0000259" key="2">
    <source>
        <dbReference type="Pfam" id="PF19054"/>
    </source>
</evidence>
<reference evidence="3 4" key="1">
    <citation type="submission" date="2015-02" db="EMBL/GenBank/DDBJ databases">
        <authorList>
            <person name="Ju K.-S."/>
            <person name="Doroghazi J.R."/>
            <person name="Metcalf W."/>
        </authorList>
    </citation>
    <scope>NUCLEOTIDE SEQUENCE [LARGE SCALE GENOMIC DNA]</scope>
    <source>
        <strain evidence="3 4">NRRL B-16140</strain>
    </source>
</reference>
<dbReference type="EMBL" id="JYJG01000278">
    <property type="protein sequence ID" value="KJK43691.1"/>
    <property type="molecule type" value="Genomic_DNA"/>
</dbReference>
<organism evidence="3 4">
    <name type="scientific">Lentzea aerocolonigenes</name>
    <name type="common">Lechevalieria aerocolonigenes</name>
    <name type="synonym">Saccharothrix aerocolonigenes</name>
    <dbReference type="NCBI Taxonomy" id="68170"/>
    <lineage>
        <taxon>Bacteria</taxon>
        <taxon>Bacillati</taxon>
        <taxon>Actinomycetota</taxon>
        <taxon>Actinomycetes</taxon>
        <taxon>Pseudonocardiales</taxon>
        <taxon>Pseudonocardiaceae</taxon>
        <taxon>Lentzea</taxon>
    </lineage>
</organism>
<name>A0A0F0GM88_LENAE</name>
<evidence type="ECO:0000256" key="1">
    <source>
        <dbReference type="SAM" id="MobiDB-lite"/>
    </source>
</evidence>
<comment type="caution">
    <text evidence="3">The sequence shown here is derived from an EMBL/GenBank/DDBJ whole genome shotgun (WGS) entry which is preliminary data.</text>
</comment>
<gene>
    <name evidence="3" type="ORF">UK23_32195</name>
</gene>
<dbReference type="AlphaFoldDB" id="A0A0F0GM88"/>
<evidence type="ECO:0000313" key="3">
    <source>
        <dbReference type="EMBL" id="KJK43691.1"/>
    </source>
</evidence>
<keyword evidence="4" id="KW-1185">Reference proteome</keyword>